<dbReference type="NCBIfam" id="TIGR02159">
    <property type="entry name" value="PA_CoA_Oxy4"/>
    <property type="match status" value="1"/>
</dbReference>
<dbReference type="Proteomes" id="UP000733379">
    <property type="component" value="Unassembled WGS sequence"/>
</dbReference>
<dbReference type="PANTHER" id="PTHR42831:SF3">
    <property type="entry name" value="1,2-PHENYLACETYL-COA EPOXIDASE, SUBUNIT D-RELATED"/>
    <property type="match status" value="1"/>
</dbReference>
<dbReference type="Gene3D" id="3.30.300.130">
    <property type="entry name" value="Fe-S cluster assembly (FSCA)"/>
    <property type="match status" value="1"/>
</dbReference>
<sequence>MCGTGASRREVVSIAAAARARELVESVLDPEMPMLTLADLGIVRGVEIAGGGAVLVTITPTYSGCPAIAAMRADIAAALRRNGFGDVRVDTALSPAWSSDWITADGRRKLREYGYSAPGPAPRRGSGPVPLTLTSPPRELVCPQCGARDTHLVSEFGSTLCKAHYRCRACGEPFDHIKEI</sequence>
<dbReference type="EMBL" id="JAHKNI010000003">
    <property type="protein sequence ID" value="MBU3062284.1"/>
    <property type="molecule type" value="Genomic_DNA"/>
</dbReference>
<accession>A0ABS6AW73</accession>
<protein>
    <submittedName>
        <fullName evidence="3">Phenylacetate-CoA oxygenase subunit PaaJ</fullName>
    </submittedName>
</protein>
<comment type="caution">
    <text evidence="3">The sequence shown here is derived from an EMBL/GenBank/DDBJ whole genome shotgun (WGS) entry which is preliminary data.</text>
</comment>
<gene>
    <name evidence="3" type="primary">paaJ</name>
    <name evidence="3" type="ORF">KO481_12195</name>
</gene>
<dbReference type="PANTHER" id="PTHR42831">
    <property type="entry name" value="FE-S PROTEIN MATURATION AUXILIARY FACTOR YITW"/>
    <property type="match status" value="1"/>
</dbReference>
<keyword evidence="4" id="KW-1185">Reference proteome</keyword>
<organism evidence="3 4">
    <name type="scientific">Nocardia albiluteola</name>
    <dbReference type="NCBI Taxonomy" id="2842303"/>
    <lineage>
        <taxon>Bacteria</taxon>
        <taxon>Bacillati</taxon>
        <taxon>Actinomycetota</taxon>
        <taxon>Actinomycetes</taxon>
        <taxon>Mycobacteriales</taxon>
        <taxon>Nocardiaceae</taxon>
        <taxon>Nocardia</taxon>
    </lineage>
</organism>
<dbReference type="SUPFAM" id="SSF117916">
    <property type="entry name" value="Fe-S cluster assembly (FSCA) domain-like"/>
    <property type="match status" value="1"/>
</dbReference>
<proteinExistence type="predicted"/>
<dbReference type="InterPro" id="IPR034904">
    <property type="entry name" value="FSCA_dom_sf"/>
</dbReference>
<evidence type="ECO:0000259" key="2">
    <source>
        <dbReference type="Pfam" id="PF23451"/>
    </source>
</evidence>
<dbReference type="InterPro" id="IPR056572">
    <property type="entry name" value="Zn_ribbon_PaaD"/>
</dbReference>
<reference evidence="3 4" key="1">
    <citation type="submission" date="2021-06" db="EMBL/GenBank/DDBJ databases">
        <title>Actinomycetes sequencing.</title>
        <authorList>
            <person name="Shan Q."/>
        </authorList>
    </citation>
    <scope>NUCLEOTIDE SEQUENCE [LARGE SCALE GENOMIC DNA]</scope>
    <source>
        <strain evidence="3 4">NEAU-G5</strain>
    </source>
</reference>
<dbReference type="InterPro" id="IPR002744">
    <property type="entry name" value="MIP18-like"/>
</dbReference>
<evidence type="ECO:0000313" key="3">
    <source>
        <dbReference type="EMBL" id="MBU3062284.1"/>
    </source>
</evidence>
<dbReference type="InterPro" id="IPR011883">
    <property type="entry name" value="PaaD-like"/>
</dbReference>
<evidence type="ECO:0000259" key="1">
    <source>
        <dbReference type="Pfam" id="PF01883"/>
    </source>
</evidence>
<evidence type="ECO:0000313" key="4">
    <source>
        <dbReference type="Proteomes" id="UP000733379"/>
    </source>
</evidence>
<dbReference type="InterPro" id="IPR052339">
    <property type="entry name" value="Fe-S_Maturation_MIP18"/>
</dbReference>
<feature type="domain" description="MIP18 family-like" evidence="1">
    <location>
        <begin position="21"/>
        <end position="89"/>
    </location>
</feature>
<name>A0ABS6AW73_9NOCA</name>
<dbReference type="Pfam" id="PF01883">
    <property type="entry name" value="FeS_assembly_P"/>
    <property type="match status" value="1"/>
</dbReference>
<dbReference type="Pfam" id="PF23451">
    <property type="entry name" value="Zn_ribbon_PaaD"/>
    <property type="match status" value="1"/>
</dbReference>
<feature type="domain" description="PaaD zinc beta ribbon" evidence="2">
    <location>
        <begin position="131"/>
        <end position="178"/>
    </location>
</feature>